<gene>
    <name evidence="1" type="ORF">V1517DRAFT_329956</name>
</gene>
<reference evidence="2" key="1">
    <citation type="journal article" date="2024" name="Front. Bioeng. Biotechnol.">
        <title>Genome-scale model development and genomic sequencing of the oleaginous clade Lipomyces.</title>
        <authorList>
            <person name="Czajka J.J."/>
            <person name="Han Y."/>
            <person name="Kim J."/>
            <person name="Mondo S.J."/>
            <person name="Hofstad B.A."/>
            <person name="Robles A."/>
            <person name="Haridas S."/>
            <person name="Riley R."/>
            <person name="LaButti K."/>
            <person name="Pangilinan J."/>
            <person name="Andreopoulos W."/>
            <person name="Lipzen A."/>
            <person name="Yan J."/>
            <person name="Wang M."/>
            <person name="Ng V."/>
            <person name="Grigoriev I.V."/>
            <person name="Spatafora J.W."/>
            <person name="Magnuson J.K."/>
            <person name="Baker S.E."/>
            <person name="Pomraning K.R."/>
        </authorList>
    </citation>
    <scope>NUCLEOTIDE SEQUENCE [LARGE SCALE GENOMIC DNA]</scope>
    <source>
        <strain evidence="2">CBS 10300</strain>
    </source>
</reference>
<sequence>MGPKSQFRSARAAAPYKPPHMRDGPSSSRGTTPDSASPSSFSSVNYFQNAQQNGARNNVASGFRKRGTKARVTNHANKVNGTQLQNVNPDDGWDARNQAEMNKLEAIWTGDLQDLYEKLVQIRNQERVEMERRGLVDKQDTRKTLNEAIVFTGTCMDMCPVFERVRRARENNISPAEKNTSGKYDRNLVVKAFSRPAAGQPPPLPSDVRPPGILQATLTYLIDNIVPGLPESHIHAFLWDRTRSIRQDFTYQNYSGYEAVDCNERIARIHIVCLHVMAGSGVEYSRQQELEQFNKALQTLSELYSDARKHGAQYPNEAEFQAYRLLSHLRDPDIDRQIQDLPRNVFLDPMVQLALELRSLAQQNNITERGYTNTENSQNMFVRFFKLVKSAAVPFLLACLAEVHCNDIRMWALKSMASGYHKRGKPYIASQLVQLLGCDDENELLELCDHWEVARRVVDGVQCVDVTSWNDLRALEKGQLRQAYSKRLVEVKRENMRLQDFIHGNNLSIYPQNSSDKSISVQSLFPSSSSRVSRRLPAPMAANSEPAKWSSGLPVSTSEPQQSGFSFLKTSASSAPPPFSFTAPSATAPFESAPAFAFGAKAGELPSTSRAPAFAFSISAASNQSGVTVSSLKDATGSTIAAFSKESANAIPTPTQSSGSLNIAASTAIDEQKIAAERAEKVRKSKEMIKAMVQEAATKEVDSIVRVVISDFVSKICQQALDDKAKRDLEHRKMLESEIANELYASLVYDNTWDTCQVGKANVFRRRTLLRKSIKHIKETAVVSKKNAELMKKRREQYIAASQLMGRPLKKQKFSSRRSEEFLSEAERIALMKIDREAVQRLWMPVDLKRGFLPNVETTFENSGILDGVLDVNVFTSDWHASAGIWLRRKLGLEWDGTKFCRTVEGKSLILTVSTMEADPDSYETVGVLIFQCGMTGNGASMTVDQKLQFDSEALYEALRRLRKYSSYSISLLILYWPFDGVSTKDLAQRLNLGFYTDRASRLVSSIYLLAIGSVSETDISPALEVVSKSVRL</sequence>
<proteinExistence type="predicted"/>
<comment type="caution">
    <text evidence="1">The sequence shown here is derived from an EMBL/GenBank/DDBJ whole genome shotgun (WGS) entry which is preliminary data.</text>
</comment>
<organism evidence="1 2">
    <name type="scientific">Lipomyces orientalis</name>
    <dbReference type="NCBI Taxonomy" id="1233043"/>
    <lineage>
        <taxon>Eukaryota</taxon>
        <taxon>Fungi</taxon>
        <taxon>Dikarya</taxon>
        <taxon>Ascomycota</taxon>
        <taxon>Saccharomycotina</taxon>
        <taxon>Lipomycetes</taxon>
        <taxon>Lipomycetales</taxon>
        <taxon>Lipomycetaceae</taxon>
        <taxon>Lipomyces</taxon>
    </lineage>
</organism>
<accession>A0ACC3THA0</accession>
<evidence type="ECO:0000313" key="1">
    <source>
        <dbReference type="EMBL" id="KAK9320247.1"/>
    </source>
</evidence>
<dbReference type="EMBL" id="MU970138">
    <property type="protein sequence ID" value="KAK9320247.1"/>
    <property type="molecule type" value="Genomic_DNA"/>
</dbReference>
<name>A0ACC3THA0_9ASCO</name>
<protein>
    <submittedName>
        <fullName evidence="1">SAC3/GANP/Nin1/mts3/eIF-3 p25 family-domain-containing protein</fullName>
    </submittedName>
</protein>
<evidence type="ECO:0000313" key="2">
    <source>
        <dbReference type="Proteomes" id="UP001489719"/>
    </source>
</evidence>
<dbReference type="Proteomes" id="UP001489719">
    <property type="component" value="Unassembled WGS sequence"/>
</dbReference>
<keyword evidence="2" id="KW-1185">Reference proteome</keyword>